<dbReference type="GO" id="GO:0004601">
    <property type="term" value="F:peroxidase activity"/>
    <property type="evidence" value="ECO:0007669"/>
    <property type="project" value="InterPro"/>
</dbReference>
<dbReference type="SUPFAM" id="SSF48113">
    <property type="entry name" value="Heme-dependent peroxidases"/>
    <property type="match status" value="1"/>
</dbReference>
<dbReference type="GO" id="GO:0051213">
    <property type="term" value="F:dioxygenase activity"/>
    <property type="evidence" value="ECO:0007669"/>
    <property type="project" value="UniProtKB-KW"/>
</dbReference>
<gene>
    <name evidence="7" type="ORF">MVEG_12282</name>
</gene>
<feature type="binding site" description="axial binding residue" evidence="5">
    <location>
        <position position="380"/>
    </location>
    <ligand>
        <name>heme b</name>
        <dbReference type="ChEBI" id="CHEBI:60344"/>
    </ligand>
    <ligandPart>
        <name>Fe</name>
        <dbReference type="ChEBI" id="CHEBI:18248"/>
    </ligandPart>
</feature>
<dbReference type="InterPro" id="IPR050783">
    <property type="entry name" value="Oxylipin_biosynth_metab"/>
</dbReference>
<sequence>MATSNSSAASSSPSPATTSHTSSQPPSSEVEGLLSRLIHAGMGPISSIAKIIEKLLAINPGQRLYIVEQLFSKILGRETPIDDREVPFERLMNVLAALPREVSDKFTSRLIATFWQDLQHPTRYWPGVPFRSADGSNNSHIYPHMGASNTSYARSVTGSYQQTYSELPDPRALFRDLMERPTSQPFEPHPTGINSLLFCLAGLITHDLFRSDPANPAINLTTHYADLSPVYGVNQAEQNQVRTFQQGSLLPDTFADPRLQFQIPGIVAMVILFSRNHNYIARQLLSDAVNVAENYRFTHINGHDSPELSPQRTDELVFQTARLINCACYANLILHEYLRTILGLSSDTDFTLNPLMSPPAADPSSGNMVSLEFGYIYRWHSALSKEDAKWLDKFQISRRYHELRTRSQNASGQGQDRTTIFADILEDLHYTREEFEHGPVCMGIHRNPKSHAFNNIDLINILKGSMESVASRMGAKKVPTELAEVEVQGIRGARKVGLCTLNEFRRFFNLKEYRSYEEMLSGPGVAADPDVVKALEKHYGPNGIDRVELYPGVVIEGTKTDGLSLPYTTSRAILSDAVNLLRNDRFYTDGLNRHDLTVWGYNYVNDPSNAAITHGSVFRQIVLNALPEWDSVIGDPEFAEKLLRTPFRVPNQES</sequence>
<accession>A0A086TIS6</accession>
<dbReference type="Gene3D" id="1.10.640.10">
    <property type="entry name" value="Haem peroxidase domain superfamily, animal type"/>
    <property type="match status" value="1"/>
</dbReference>
<dbReference type="PANTHER" id="PTHR11903:SF37">
    <property type="entry name" value="PSI-PRODUCING OXYGENASE A"/>
    <property type="match status" value="1"/>
</dbReference>
<dbReference type="GO" id="GO:0020037">
    <property type="term" value="F:heme binding"/>
    <property type="evidence" value="ECO:0007669"/>
    <property type="project" value="InterPro"/>
</dbReference>
<protein>
    <recommendedName>
        <fullName evidence="9">Heme peroxidase</fullName>
    </recommendedName>
</protein>
<proteinExistence type="predicted"/>
<keyword evidence="3" id="KW-0560">Oxidoreductase</keyword>
<dbReference type="Proteomes" id="UP000243308">
    <property type="component" value="Unassembled WGS sequence"/>
</dbReference>
<evidence type="ECO:0000256" key="4">
    <source>
        <dbReference type="ARBA" id="ARBA00023004"/>
    </source>
</evidence>
<evidence type="ECO:0000256" key="1">
    <source>
        <dbReference type="ARBA" id="ARBA00022723"/>
    </source>
</evidence>
<name>A0A086TIS6_9FUNG</name>
<keyword evidence="4 5" id="KW-0408">Iron</keyword>
<evidence type="ECO:0000313" key="8">
    <source>
        <dbReference type="Proteomes" id="UP000243308"/>
    </source>
</evidence>
<organism evidence="7 8">
    <name type="scientific">Podila verticillata NRRL 6337</name>
    <dbReference type="NCBI Taxonomy" id="1069443"/>
    <lineage>
        <taxon>Eukaryota</taxon>
        <taxon>Fungi</taxon>
        <taxon>Fungi incertae sedis</taxon>
        <taxon>Mucoromycota</taxon>
        <taxon>Mortierellomycotina</taxon>
        <taxon>Mortierellomycetes</taxon>
        <taxon>Mortierellales</taxon>
        <taxon>Mortierellaceae</taxon>
        <taxon>Podila</taxon>
    </lineage>
</organism>
<keyword evidence="8" id="KW-1185">Reference proteome</keyword>
<feature type="compositionally biased region" description="Low complexity" evidence="6">
    <location>
        <begin position="1"/>
        <end position="28"/>
    </location>
</feature>
<dbReference type="GO" id="GO:0006979">
    <property type="term" value="P:response to oxidative stress"/>
    <property type="evidence" value="ECO:0007669"/>
    <property type="project" value="InterPro"/>
</dbReference>
<dbReference type="OrthoDB" id="823504at2759"/>
<dbReference type="EMBL" id="KN042436">
    <property type="protein sequence ID" value="KFH61853.1"/>
    <property type="molecule type" value="Genomic_DNA"/>
</dbReference>
<dbReference type="GO" id="GO:0046872">
    <property type="term" value="F:metal ion binding"/>
    <property type="evidence" value="ECO:0007669"/>
    <property type="project" value="UniProtKB-KW"/>
</dbReference>
<dbReference type="PROSITE" id="PS50292">
    <property type="entry name" value="PEROXIDASE_3"/>
    <property type="match status" value="1"/>
</dbReference>
<dbReference type="InterPro" id="IPR019791">
    <property type="entry name" value="Haem_peroxidase_animal"/>
</dbReference>
<keyword evidence="5" id="KW-0349">Heme</keyword>
<evidence type="ECO:0000256" key="5">
    <source>
        <dbReference type="PIRSR" id="PIRSR619791-2"/>
    </source>
</evidence>
<evidence type="ECO:0000313" key="7">
    <source>
        <dbReference type="EMBL" id="KFH61853.1"/>
    </source>
</evidence>
<feature type="region of interest" description="Disordered" evidence="6">
    <location>
        <begin position="1"/>
        <end position="30"/>
    </location>
</feature>
<keyword evidence="1 5" id="KW-0479">Metal-binding</keyword>
<dbReference type="InterPro" id="IPR010255">
    <property type="entry name" value="Haem_peroxidase_sf"/>
</dbReference>
<evidence type="ECO:0000256" key="6">
    <source>
        <dbReference type="SAM" id="MobiDB-lite"/>
    </source>
</evidence>
<dbReference type="InterPro" id="IPR037120">
    <property type="entry name" value="Haem_peroxidase_sf_animal"/>
</dbReference>
<evidence type="ECO:0000256" key="2">
    <source>
        <dbReference type="ARBA" id="ARBA00022964"/>
    </source>
</evidence>
<reference evidence="7 8" key="1">
    <citation type="submission" date="2011-02" db="EMBL/GenBank/DDBJ databases">
        <title>The Genome Sequence of Mortierella verticillata NRRL 6337.</title>
        <authorList>
            <consortium name="The Broad Institute Genome Sequencing Platform"/>
            <person name="Russ C."/>
            <person name="Cuomo C."/>
            <person name="Burger G."/>
            <person name="Gray M.W."/>
            <person name="Holland P.W.H."/>
            <person name="King N."/>
            <person name="Lang F.B.F."/>
            <person name="Roger A.J."/>
            <person name="Ruiz-Trillo I."/>
            <person name="Young S.K."/>
            <person name="Zeng Q."/>
            <person name="Gargeya S."/>
            <person name="Alvarado L."/>
            <person name="Berlin A."/>
            <person name="Chapman S.B."/>
            <person name="Chen Z."/>
            <person name="Freedman E."/>
            <person name="Gellesch M."/>
            <person name="Goldberg J."/>
            <person name="Griggs A."/>
            <person name="Gujja S."/>
            <person name="Heilman E."/>
            <person name="Heiman D."/>
            <person name="Howarth C."/>
            <person name="Mehta T."/>
            <person name="Neiman D."/>
            <person name="Pearson M."/>
            <person name="Roberts A."/>
            <person name="Saif S."/>
            <person name="Shea T."/>
            <person name="Shenoy N."/>
            <person name="Sisk P."/>
            <person name="Stolte C."/>
            <person name="Sykes S."/>
            <person name="White J."/>
            <person name="Yandava C."/>
            <person name="Haas B."/>
            <person name="Nusbaum C."/>
            <person name="Birren B."/>
        </authorList>
    </citation>
    <scope>NUCLEOTIDE SEQUENCE [LARGE SCALE GENOMIC DNA]</scope>
    <source>
        <strain evidence="7 8">NRRL 6337</strain>
    </source>
</reference>
<evidence type="ECO:0000256" key="3">
    <source>
        <dbReference type="ARBA" id="ARBA00023002"/>
    </source>
</evidence>
<dbReference type="GO" id="GO:0006631">
    <property type="term" value="P:fatty acid metabolic process"/>
    <property type="evidence" value="ECO:0007669"/>
    <property type="project" value="UniProtKB-ARBA"/>
</dbReference>
<dbReference type="Pfam" id="PF03098">
    <property type="entry name" value="An_peroxidase"/>
    <property type="match status" value="2"/>
</dbReference>
<evidence type="ECO:0008006" key="9">
    <source>
        <dbReference type="Google" id="ProtNLM"/>
    </source>
</evidence>
<dbReference type="PANTHER" id="PTHR11903">
    <property type="entry name" value="PROSTAGLANDIN G/H SYNTHASE"/>
    <property type="match status" value="1"/>
</dbReference>
<dbReference type="AlphaFoldDB" id="A0A086TIS6"/>
<keyword evidence="2" id="KW-0223">Dioxygenase</keyword>